<evidence type="ECO:0000313" key="2">
    <source>
        <dbReference type="Proteomes" id="UP000775213"/>
    </source>
</evidence>
<comment type="caution">
    <text evidence="1">The sequence shown here is derived from an EMBL/GenBank/DDBJ whole genome shotgun (WGS) entry which is preliminary data.</text>
</comment>
<accession>A0AAV7GB83</accession>
<dbReference type="AlphaFoldDB" id="A0AAV7GB83"/>
<dbReference type="EMBL" id="JAGFBR010000016">
    <property type="protein sequence ID" value="KAH0453084.1"/>
    <property type="molecule type" value="Genomic_DNA"/>
</dbReference>
<dbReference type="Proteomes" id="UP000775213">
    <property type="component" value="Unassembled WGS sequence"/>
</dbReference>
<evidence type="ECO:0000313" key="1">
    <source>
        <dbReference type="EMBL" id="KAH0453084.1"/>
    </source>
</evidence>
<protein>
    <submittedName>
        <fullName evidence="1">Uncharacterized protein</fullName>
    </submittedName>
</protein>
<gene>
    <name evidence="1" type="ORF">IEQ34_017408</name>
</gene>
<proteinExistence type="predicted"/>
<reference evidence="1 2" key="1">
    <citation type="journal article" date="2021" name="Hortic Res">
        <title>Chromosome-scale assembly of the Dendrobium chrysotoxum genome enhances the understanding of orchid evolution.</title>
        <authorList>
            <person name="Zhang Y."/>
            <person name="Zhang G.Q."/>
            <person name="Zhang D."/>
            <person name="Liu X.D."/>
            <person name="Xu X.Y."/>
            <person name="Sun W.H."/>
            <person name="Yu X."/>
            <person name="Zhu X."/>
            <person name="Wang Z.W."/>
            <person name="Zhao X."/>
            <person name="Zhong W.Y."/>
            <person name="Chen H."/>
            <person name="Yin W.L."/>
            <person name="Huang T."/>
            <person name="Niu S.C."/>
            <person name="Liu Z.J."/>
        </authorList>
    </citation>
    <scope>NUCLEOTIDE SEQUENCE [LARGE SCALE GENOMIC DNA]</scope>
    <source>
        <strain evidence="1">Lindl</strain>
    </source>
</reference>
<organism evidence="1 2">
    <name type="scientific">Dendrobium chrysotoxum</name>
    <name type="common">Orchid</name>
    <dbReference type="NCBI Taxonomy" id="161865"/>
    <lineage>
        <taxon>Eukaryota</taxon>
        <taxon>Viridiplantae</taxon>
        <taxon>Streptophyta</taxon>
        <taxon>Embryophyta</taxon>
        <taxon>Tracheophyta</taxon>
        <taxon>Spermatophyta</taxon>
        <taxon>Magnoliopsida</taxon>
        <taxon>Liliopsida</taxon>
        <taxon>Asparagales</taxon>
        <taxon>Orchidaceae</taxon>
        <taxon>Epidendroideae</taxon>
        <taxon>Malaxideae</taxon>
        <taxon>Dendrobiinae</taxon>
        <taxon>Dendrobium</taxon>
    </lineage>
</organism>
<name>A0AAV7GB83_DENCH</name>
<keyword evidence="2" id="KW-1185">Reference proteome</keyword>
<sequence length="97" mass="10620">MRSLHRGGGGGDLPSTELISMKEALQRQASFYLSFRSQLDTADHLVTVVRRLIRRNLDSLSNCPRAAIRLPRNPSFPTCRLSLVATLVASGTTILLG</sequence>